<dbReference type="PROSITE" id="PS51375">
    <property type="entry name" value="PPR"/>
    <property type="match status" value="2"/>
</dbReference>
<dbReference type="InterPro" id="IPR002885">
    <property type="entry name" value="PPR_rpt"/>
</dbReference>
<protein>
    <recommendedName>
        <fullName evidence="5">Pentacotripeptide-repeat region of PRORP domain-containing protein</fullName>
    </recommendedName>
</protein>
<dbReference type="PANTHER" id="PTHR46669:SF1">
    <property type="entry name" value="LEUCINE-RICH PPR MOTIF-CONTAINING PROTEIN, MITOCHONDRIAL"/>
    <property type="match status" value="1"/>
</dbReference>
<dbReference type="PANTHER" id="PTHR46669">
    <property type="entry name" value="LEUCINE-RICH PPR MOTIF-CONTAINING PROTEIN, MITOCHONDRIAL"/>
    <property type="match status" value="1"/>
</dbReference>
<gene>
    <name evidence="3" type="ORF">M513_06821</name>
</gene>
<evidence type="ECO:0000256" key="1">
    <source>
        <dbReference type="PROSITE-ProRule" id="PRU00708"/>
    </source>
</evidence>
<feature type="compositionally biased region" description="Acidic residues" evidence="2">
    <location>
        <begin position="1328"/>
        <end position="1342"/>
    </location>
</feature>
<dbReference type="Pfam" id="PF01535">
    <property type="entry name" value="PPR"/>
    <property type="match status" value="1"/>
</dbReference>
<dbReference type="Gene3D" id="1.25.40.10">
    <property type="entry name" value="Tetratricopeptide repeat domain"/>
    <property type="match status" value="2"/>
</dbReference>
<dbReference type="InterPro" id="IPR033490">
    <property type="entry name" value="LRP130"/>
</dbReference>
<evidence type="ECO:0008006" key="5">
    <source>
        <dbReference type="Google" id="ProtNLM"/>
    </source>
</evidence>
<dbReference type="Pfam" id="PF13812">
    <property type="entry name" value="PPR_3"/>
    <property type="match status" value="1"/>
</dbReference>
<dbReference type="EMBL" id="KL363229">
    <property type="protein sequence ID" value="KFD52258.1"/>
    <property type="molecule type" value="Genomic_DNA"/>
</dbReference>
<dbReference type="GO" id="GO:0003730">
    <property type="term" value="F:mRNA 3'-UTR binding"/>
    <property type="evidence" value="ECO:0007669"/>
    <property type="project" value="TreeGrafter"/>
</dbReference>
<name>A0A085M4W2_9BILA</name>
<proteinExistence type="predicted"/>
<organism evidence="3 4">
    <name type="scientific">Trichuris suis</name>
    <name type="common">pig whipworm</name>
    <dbReference type="NCBI Taxonomy" id="68888"/>
    <lineage>
        <taxon>Eukaryota</taxon>
        <taxon>Metazoa</taxon>
        <taxon>Ecdysozoa</taxon>
        <taxon>Nematoda</taxon>
        <taxon>Enoplea</taxon>
        <taxon>Dorylaimia</taxon>
        <taxon>Trichinellida</taxon>
        <taxon>Trichuridae</taxon>
        <taxon>Trichuris</taxon>
    </lineage>
</organism>
<dbReference type="Proteomes" id="UP000030764">
    <property type="component" value="Unassembled WGS sequence"/>
</dbReference>
<dbReference type="GO" id="GO:0005739">
    <property type="term" value="C:mitochondrion"/>
    <property type="evidence" value="ECO:0007669"/>
    <property type="project" value="TreeGrafter"/>
</dbReference>
<dbReference type="InterPro" id="IPR011990">
    <property type="entry name" value="TPR-like_helical_dom_sf"/>
</dbReference>
<feature type="compositionally biased region" description="Basic and acidic residues" evidence="2">
    <location>
        <begin position="1343"/>
        <end position="1355"/>
    </location>
</feature>
<dbReference type="GO" id="GO:0070129">
    <property type="term" value="P:regulation of mitochondrial translation"/>
    <property type="evidence" value="ECO:0007669"/>
    <property type="project" value="TreeGrafter"/>
</dbReference>
<evidence type="ECO:0000313" key="4">
    <source>
        <dbReference type="Proteomes" id="UP000030764"/>
    </source>
</evidence>
<feature type="repeat" description="PPR" evidence="1">
    <location>
        <begin position="239"/>
        <end position="273"/>
    </location>
</feature>
<feature type="repeat" description="PPR" evidence="1">
    <location>
        <begin position="204"/>
        <end position="238"/>
    </location>
</feature>
<reference evidence="3 4" key="1">
    <citation type="journal article" date="2014" name="Nat. Genet.">
        <title>Genome and transcriptome of the porcine whipworm Trichuris suis.</title>
        <authorList>
            <person name="Jex A.R."/>
            <person name="Nejsum P."/>
            <person name="Schwarz E.M."/>
            <person name="Hu L."/>
            <person name="Young N.D."/>
            <person name="Hall R.S."/>
            <person name="Korhonen P.K."/>
            <person name="Liao S."/>
            <person name="Thamsborg S."/>
            <person name="Xia J."/>
            <person name="Xu P."/>
            <person name="Wang S."/>
            <person name="Scheerlinck J.P."/>
            <person name="Hofmann A."/>
            <person name="Sternberg P.W."/>
            <person name="Wang J."/>
            <person name="Gasser R.B."/>
        </authorList>
    </citation>
    <scope>NUCLEOTIDE SEQUENCE [LARGE SCALE GENOMIC DNA]</scope>
    <source>
        <strain evidence="3">DCEP-RM93M</strain>
    </source>
</reference>
<keyword evidence="4" id="KW-1185">Reference proteome</keyword>
<feature type="region of interest" description="Disordered" evidence="2">
    <location>
        <begin position="1323"/>
        <end position="1355"/>
    </location>
</feature>
<evidence type="ECO:0000313" key="3">
    <source>
        <dbReference type="EMBL" id="KFD52258.1"/>
    </source>
</evidence>
<evidence type="ECO:0000256" key="2">
    <source>
        <dbReference type="SAM" id="MobiDB-lite"/>
    </source>
</evidence>
<accession>A0A085M4W2</accession>
<sequence>MRSKLAFLRPFPSRFYHCAYGRVCLGAASPFSLNLARQPTKPLKLASLCTVAQPTNVKQSLNDTLNAIAEKRLRERTRRSVFITSQLNPTGADALGRMRSDVFRMGVIYPETLNTFLGSLTSNDKISVEDAFFLISCCGNALPECVPSERVKLLQKVWDVLPSHGVEYNLDDYNARLVVAKENGVKISCEQFLSEMTKAGIVPSQSTYELLIAHCCHDGDIKEATRLLELLKEKKMPINERVFASLINGYLKANDETNASAIEEVMKSRGLRPGSLTYVAKLLAYADRADRRKMEDLFKEVNNANIFLSDDDILEAACILAKNGHEELIDQVLANLRKQIGFTHKAKNASIRLASLGLFEASYKIMQTVNKGINSTGTLVDVGDRLLRHMVKVAVSQAYRHPTVFFEFFGNLKIFSRSKSSVIFAGVWRMMLCIEMHLLPLYGQPFCCAISVCSILYADVVNIDFFSTKDAAVSLIRQMAVAGIALRPHYFWPLICMENATEEQAAKALELMHETNVPITMTTMADWFWSHAPSMTVEALSKLPVGIKLGQNFLQLSYLCHLMKNADANAALDFANKNRSPMLSVGKVIECLLTLFGRDQNYEVTVALLERLNTMLHVEPTAAEFNGHLVIRLSNMLQAEQLNTVLENMIARKLPVNESAIEYMMSGGKLADGSDIVEKLRLITSSGEETAAKSAEDTVDKLMSDFTTGGRDVSIRAERLLQKTLVEQKYDEAMKLYNFLKESYPSSAVVFDKHMISLCADKGNLDEALALFRDGLENRGLRDNRTVFHLATALVCGRRFSDAVDVLRSHRSFMSSINTKAISYDVNQLLTKACEHGSVKELCELVDALLESGYSVGNNLPLLKCSRVLLANGDLEKAVDFFENACIRFRRLPFASELLVALIKAENSTLLQRAYDLIVQKRGESLALTMLTLALISAQRVEQAEQLLKKRDITFDSGHLTAFCRNRVLNNKVRDLELLLTATRDMPGVSKDLLYCYVLIAYRNAMNWRKAVDAWNRMQEENFNPSRRLLLLFQKIFSECKQQPPDDLQNLLDGSGFADSIMSEGDLLGSIYASLPSCEVNALLNQGNVDGAADRYFELARSGQMMPVQLSRQLFAALRKEGDYQTMAKIRRYVSSVEARYLNLNFMISEAMIESGNFEAFLKPLENNPASMVSSALLAFLLDSQPDLEERVKAYSVRAMAKGNVVPKVGLWTYYVTKGREEEANAIAAELGEDVLAKNMRYVYLVQQARKLNRPEVVEKILLLLKRHTPEQLSSAVGYIINLDLSADRLDSVKEMIKFAEENKCTESGIYRRAIRRIARGSDLSDSATDDLAEDSNEEEDLIIDKEAIPAREKN</sequence>
<dbReference type="GO" id="GO:0005634">
    <property type="term" value="C:nucleus"/>
    <property type="evidence" value="ECO:0007669"/>
    <property type="project" value="TreeGrafter"/>
</dbReference>